<dbReference type="PROSITE" id="PS50949">
    <property type="entry name" value="HTH_GNTR"/>
    <property type="match status" value="1"/>
</dbReference>
<accession>A0A286I8Y0</accession>
<dbReference type="InterPro" id="IPR036390">
    <property type="entry name" value="WH_DNA-bd_sf"/>
</dbReference>
<dbReference type="PANTHER" id="PTHR43537">
    <property type="entry name" value="TRANSCRIPTIONAL REGULATOR, GNTR FAMILY"/>
    <property type="match status" value="1"/>
</dbReference>
<dbReference type="GO" id="GO:0003700">
    <property type="term" value="F:DNA-binding transcription factor activity"/>
    <property type="evidence" value="ECO:0007669"/>
    <property type="project" value="InterPro"/>
</dbReference>
<dbReference type="InterPro" id="IPR000524">
    <property type="entry name" value="Tscrpt_reg_HTH_GntR"/>
</dbReference>
<dbReference type="Pfam" id="PF00392">
    <property type="entry name" value="GntR"/>
    <property type="match status" value="1"/>
</dbReference>
<dbReference type="OrthoDB" id="8114900at2"/>
<name>A0A286I8Y0_9HYPH</name>
<evidence type="ECO:0000259" key="4">
    <source>
        <dbReference type="PROSITE" id="PS50949"/>
    </source>
</evidence>
<sequence>MIVNGQTVADGAATTLREMILAGQLRPGERVHQDQLAELLGLSRTPLRTALATLATDGLLDYEANRGYRVRSFSVDTIRSVFEIRSVLEAQACRIAARLGCSEAVLARLDALVASGDEILASGTLDPAALPQWRRMNVEFHETIIRAANNPLLGEFVARTHNVPMVSDRVILWDDYDIIHRSHDDHHRIARALRSSEGERAAAIMSEHVSFAGDLLVERLRNDPEAALQQLIATAGSGSKKPKKAEK</sequence>
<dbReference type="GO" id="GO:0003677">
    <property type="term" value="F:DNA binding"/>
    <property type="evidence" value="ECO:0007669"/>
    <property type="project" value="UniProtKB-KW"/>
</dbReference>
<protein>
    <submittedName>
        <fullName evidence="5">GntR family transcriptional regulator</fullName>
    </submittedName>
</protein>
<dbReference type="Gene3D" id="1.20.120.530">
    <property type="entry name" value="GntR ligand-binding domain-like"/>
    <property type="match status" value="1"/>
</dbReference>
<dbReference type="InterPro" id="IPR008920">
    <property type="entry name" value="TF_FadR/GntR_C"/>
</dbReference>
<keyword evidence="2" id="KW-0238">DNA-binding</keyword>
<dbReference type="RefSeq" id="WP_097106311.1">
    <property type="nucleotide sequence ID" value="NZ_OCPC01000001.1"/>
</dbReference>
<dbReference type="InterPro" id="IPR011711">
    <property type="entry name" value="GntR_C"/>
</dbReference>
<keyword evidence="3" id="KW-0804">Transcription</keyword>
<dbReference type="SMART" id="SM00345">
    <property type="entry name" value="HTH_GNTR"/>
    <property type="match status" value="1"/>
</dbReference>
<dbReference type="SUPFAM" id="SSF48008">
    <property type="entry name" value="GntR ligand-binding domain-like"/>
    <property type="match status" value="1"/>
</dbReference>
<gene>
    <name evidence="5" type="ORF">SAMN05877838_1470</name>
</gene>
<dbReference type="Pfam" id="PF07729">
    <property type="entry name" value="FCD"/>
    <property type="match status" value="1"/>
</dbReference>
<evidence type="ECO:0000256" key="3">
    <source>
        <dbReference type="ARBA" id="ARBA00023163"/>
    </source>
</evidence>
<dbReference type="PANTHER" id="PTHR43537:SF51">
    <property type="entry name" value="HTH-TYPE TRANSCRIPTIONAL REGULATOR LGOR-RELATED"/>
    <property type="match status" value="1"/>
</dbReference>
<dbReference type="EMBL" id="OCPC01000001">
    <property type="protein sequence ID" value="SOE16593.1"/>
    <property type="molecule type" value="Genomic_DNA"/>
</dbReference>
<proteinExistence type="predicted"/>
<dbReference type="InterPro" id="IPR036388">
    <property type="entry name" value="WH-like_DNA-bd_sf"/>
</dbReference>
<dbReference type="Gene3D" id="1.10.10.10">
    <property type="entry name" value="Winged helix-like DNA-binding domain superfamily/Winged helix DNA-binding domain"/>
    <property type="match status" value="1"/>
</dbReference>
<evidence type="ECO:0000313" key="6">
    <source>
        <dbReference type="Proteomes" id="UP000219465"/>
    </source>
</evidence>
<dbReference type="CDD" id="cd07377">
    <property type="entry name" value="WHTH_GntR"/>
    <property type="match status" value="1"/>
</dbReference>
<evidence type="ECO:0000256" key="1">
    <source>
        <dbReference type="ARBA" id="ARBA00023015"/>
    </source>
</evidence>
<keyword evidence="1" id="KW-0805">Transcription regulation</keyword>
<evidence type="ECO:0000256" key="2">
    <source>
        <dbReference type="ARBA" id="ARBA00023125"/>
    </source>
</evidence>
<keyword evidence="6" id="KW-1185">Reference proteome</keyword>
<feature type="domain" description="HTH gntR-type" evidence="4">
    <location>
        <begin position="6"/>
        <end position="73"/>
    </location>
</feature>
<organism evidence="5 6">
    <name type="scientific">Hoeflea halophila</name>
    <dbReference type="NCBI Taxonomy" id="714899"/>
    <lineage>
        <taxon>Bacteria</taxon>
        <taxon>Pseudomonadati</taxon>
        <taxon>Pseudomonadota</taxon>
        <taxon>Alphaproteobacteria</taxon>
        <taxon>Hyphomicrobiales</taxon>
        <taxon>Rhizobiaceae</taxon>
        <taxon>Hoeflea</taxon>
    </lineage>
</organism>
<dbReference type="SUPFAM" id="SSF46785">
    <property type="entry name" value="Winged helix' DNA-binding domain"/>
    <property type="match status" value="1"/>
</dbReference>
<evidence type="ECO:0000313" key="5">
    <source>
        <dbReference type="EMBL" id="SOE16593.1"/>
    </source>
</evidence>
<dbReference type="Proteomes" id="UP000219465">
    <property type="component" value="Unassembled WGS sequence"/>
</dbReference>
<dbReference type="SMART" id="SM00895">
    <property type="entry name" value="FCD"/>
    <property type="match status" value="1"/>
</dbReference>
<dbReference type="AlphaFoldDB" id="A0A286I8Y0"/>
<reference evidence="6" key="1">
    <citation type="submission" date="2017-08" db="EMBL/GenBank/DDBJ databases">
        <authorList>
            <person name="Varghese N."/>
            <person name="Submissions S."/>
        </authorList>
    </citation>
    <scope>NUCLEOTIDE SEQUENCE [LARGE SCALE GENOMIC DNA]</scope>
    <source>
        <strain evidence="6">KCTC 23107</strain>
    </source>
</reference>